<keyword evidence="1" id="KW-1133">Transmembrane helix</keyword>
<dbReference type="Proteomes" id="UP000003643">
    <property type="component" value="Unassembled WGS sequence"/>
</dbReference>
<accession>D5REF9</accession>
<dbReference type="AlphaFoldDB" id="D5REF9"/>
<feature type="transmembrane region" description="Helical" evidence="1">
    <location>
        <begin position="24"/>
        <end position="43"/>
    </location>
</feature>
<keyword evidence="1" id="KW-0812">Transmembrane</keyword>
<gene>
    <name evidence="2" type="ORF">HMPREF0397_1594</name>
</gene>
<evidence type="ECO:0008006" key="4">
    <source>
        <dbReference type="Google" id="ProtNLM"/>
    </source>
</evidence>
<comment type="caution">
    <text evidence="2">The sequence shown here is derived from an EMBL/GenBank/DDBJ whole genome shotgun (WGS) entry which is preliminary data.</text>
</comment>
<sequence>MENSLIVKYLNKNIRLRNEKMIKILRKSIFIILAIFSITFIVTCGKKDNLDKKEIIEKFIEASENTKSMDGTIDIKTEMELNGNKVVENISMDSSLILDPFMMKVEMQVPNHPKILGYLDEEFIYFLNPQNNKWYKQNMNDLFGKRFKTYITNTDPFYDVIKDNIDKIDIEEKNGNYIISISKESQIFKKATEKQISSINAIANSSLENETKIENMSAVYTVDKNTYLTTSSSMSYDLKIPGNGKMTIDVVCKMRNINKIENITIPEEAKNATTINNIKK</sequence>
<evidence type="ECO:0000313" key="3">
    <source>
        <dbReference type="Proteomes" id="UP000003643"/>
    </source>
</evidence>
<dbReference type="EMBL" id="ADVK01000045">
    <property type="protein sequence ID" value="EFG94818.1"/>
    <property type="molecule type" value="Genomic_DNA"/>
</dbReference>
<evidence type="ECO:0000313" key="2">
    <source>
        <dbReference type="EMBL" id="EFG94818.1"/>
    </source>
</evidence>
<name>D5REF9_FUSN2</name>
<keyword evidence="1" id="KW-0472">Membrane</keyword>
<dbReference type="Pfam" id="PF20316">
    <property type="entry name" value="DUF6612"/>
    <property type="match status" value="1"/>
</dbReference>
<proteinExistence type="predicted"/>
<organism evidence="2 3">
    <name type="scientific">Fusobacterium nucleatum subsp. nucleatum (strain ATCC 23726 / VPI 4351)</name>
    <dbReference type="NCBI Taxonomy" id="525283"/>
    <lineage>
        <taxon>Bacteria</taxon>
        <taxon>Fusobacteriati</taxon>
        <taxon>Fusobacteriota</taxon>
        <taxon>Fusobacteriia</taxon>
        <taxon>Fusobacteriales</taxon>
        <taxon>Fusobacteriaceae</taxon>
        <taxon>Fusobacterium</taxon>
    </lineage>
</organism>
<reference evidence="2 3" key="1">
    <citation type="submission" date="2010-04" db="EMBL/GenBank/DDBJ databases">
        <authorList>
            <person name="Qin X."/>
            <person name="Bachman B."/>
            <person name="Battles P."/>
            <person name="Bell A."/>
            <person name="Bess C."/>
            <person name="Bickham C."/>
            <person name="Chaboub L."/>
            <person name="Chen D."/>
            <person name="Coyle M."/>
            <person name="Deiros D.R."/>
            <person name="Dinh H."/>
            <person name="Forbes L."/>
            <person name="Fowler G."/>
            <person name="Francisco L."/>
            <person name="Fu Q."/>
            <person name="Gubbala S."/>
            <person name="Hale W."/>
            <person name="Han Y."/>
            <person name="Hemphill L."/>
            <person name="Highlander S.K."/>
            <person name="Hirani K."/>
            <person name="Hogues M."/>
            <person name="Jackson L."/>
            <person name="Jakkamsetti A."/>
            <person name="Javaid M."/>
            <person name="Jiang H."/>
            <person name="Korchina V."/>
            <person name="Kovar C."/>
            <person name="Lara F."/>
            <person name="Lee S."/>
            <person name="Mata R."/>
            <person name="Mathew T."/>
            <person name="Moen C."/>
            <person name="Morales K."/>
            <person name="Munidasa M."/>
            <person name="Nazareth L."/>
            <person name="Ngo R."/>
            <person name="Nguyen L."/>
            <person name="Okwuonu G."/>
            <person name="Ongeri F."/>
            <person name="Patil S."/>
            <person name="Petrosino J."/>
            <person name="Pham C."/>
            <person name="Pham P."/>
            <person name="Pu L.-L."/>
            <person name="Puazo M."/>
            <person name="Raj R."/>
            <person name="Reid J."/>
            <person name="Rouhana J."/>
            <person name="Saada N."/>
            <person name="Shang Y."/>
            <person name="Simmons D."/>
            <person name="Thornton R."/>
            <person name="Warren J."/>
            <person name="Weissenberger G."/>
            <person name="Zhang J."/>
            <person name="Zhang L."/>
            <person name="Zhou C."/>
            <person name="Zhu D."/>
            <person name="Muzny D."/>
            <person name="Worley K."/>
            <person name="Gibbs R."/>
        </authorList>
    </citation>
    <scope>NUCLEOTIDE SEQUENCE [LARGE SCALE GENOMIC DNA]</scope>
    <source>
        <strain evidence="3">ATCC 23726 / VPI 4351</strain>
    </source>
</reference>
<protein>
    <recommendedName>
        <fullName evidence="4">Lipoprotein</fullName>
    </recommendedName>
</protein>
<dbReference type="InterPro" id="IPR046720">
    <property type="entry name" value="DUF6612"/>
</dbReference>
<evidence type="ECO:0000256" key="1">
    <source>
        <dbReference type="SAM" id="Phobius"/>
    </source>
</evidence>